<dbReference type="Gene3D" id="1.10.150.240">
    <property type="entry name" value="Putative phosphatase, domain 2"/>
    <property type="match status" value="1"/>
</dbReference>
<dbReference type="InterPro" id="IPR051806">
    <property type="entry name" value="HAD-like_SPP"/>
</dbReference>
<evidence type="ECO:0000313" key="3">
    <source>
        <dbReference type="RefSeq" id="XP_031554316.1"/>
    </source>
</evidence>
<evidence type="ECO:0000256" key="1">
    <source>
        <dbReference type="SAM" id="MobiDB-lite"/>
    </source>
</evidence>
<dbReference type="GO" id="GO:0050308">
    <property type="term" value="F:sugar-phosphatase activity"/>
    <property type="evidence" value="ECO:0007669"/>
    <property type="project" value="TreeGrafter"/>
</dbReference>
<dbReference type="NCBIfam" id="TIGR01549">
    <property type="entry name" value="HAD-SF-IA-v1"/>
    <property type="match status" value="1"/>
</dbReference>
<dbReference type="RefSeq" id="XP_031554316.1">
    <property type="nucleotide sequence ID" value="XM_031698456.1"/>
</dbReference>
<dbReference type="SUPFAM" id="SSF56784">
    <property type="entry name" value="HAD-like"/>
    <property type="match status" value="1"/>
</dbReference>
<dbReference type="PANTHER" id="PTHR43481">
    <property type="entry name" value="FRUCTOSE-1-PHOSPHATE PHOSPHATASE"/>
    <property type="match status" value="1"/>
</dbReference>
<evidence type="ECO:0000313" key="2">
    <source>
        <dbReference type="Proteomes" id="UP000515163"/>
    </source>
</evidence>
<feature type="compositionally biased region" description="Polar residues" evidence="1">
    <location>
        <begin position="207"/>
        <end position="216"/>
    </location>
</feature>
<dbReference type="Proteomes" id="UP000515163">
    <property type="component" value="Unplaced"/>
</dbReference>
<dbReference type="Gene3D" id="3.40.50.1000">
    <property type="entry name" value="HAD superfamily/HAD-like"/>
    <property type="match status" value="1"/>
</dbReference>
<dbReference type="PANTHER" id="PTHR43481:SF4">
    <property type="entry name" value="GLYCEROL-1-PHOSPHATE PHOSPHOHYDROLASE 1-RELATED"/>
    <property type="match status" value="1"/>
</dbReference>
<dbReference type="OrthoDB" id="40579at2759"/>
<dbReference type="CDD" id="cd07505">
    <property type="entry name" value="HAD_BPGM-like"/>
    <property type="match status" value="1"/>
</dbReference>
<dbReference type="SFLD" id="SFLDG01129">
    <property type="entry name" value="C1.5:_HAD__Beta-PGM__Phosphata"/>
    <property type="match status" value="1"/>
</dbReference>
<dbReference type="InterPro" id="IPR023198">
    <property type="entry name" value="PGP-like_dom2"/>
</dbReference>
<dbReference type="GeneID" id="116291293"/>
<dbReference type="SFLD" id="SFLDS00003">
    <property type="entry name" value="Haloacid_Dehalogenase"/>
    <property type="match status" value="1"/>
</dbReference>
<dbReference type="NCBIfam" id="TIGR01509">
    <property type="entry name" value="HAD-SF-IA-v3"/>
    <property type="match status" value="1"/>
</dbReference>
<dbReference type="InterPro" id="IPR041492">
    <property type="entry name" value="HAD_2"/>
</dbReference>
<feature type="region of interest" description="Disordered" evidence="1">
    <location>
        <begin position="203"/>
        <end position="227"/>
    </location>
</feature>
<dbReference type="InterPro" id="IPR006439">
    <property type="entry name" value="HAD-SF_hydro_IA"/>
</dbReference>
<dbReference type="PRINTS" id="PR00413">
    <property type="entry name" value="HADHALOGNASE"/>
</dbReference>
<dbReference type="InterPro" id="IPR036412">
    <property type="entry name" value="HAD-like_sf"/>
</dbReference>
<accession>A0A6P8HEZ0</accession>
<keyword evidence="2" id="KW-1185">Reference proteome</keyword>
<protein>
    <submittedName>
        <fullName evidence="3">Uncharacterized protein LOC116291293</fullName>
    </submittedName>
</protein>
<reference evidence="3" key="1">
    <citation type="submission" date="2025-08" db="UniProtKB">
        <authorList>
            <consortium name="RefSeq"/>
        </authorList>
    </citation>
    <scope>IDENTIFICATION</scope>
    <source>
        <tissue evidence="3">Tentacle</tissue>
    </source>
</reference>
<dbReference type="Pfam" id="PF13419">
    <property type="entry name" value="HAD_2"/>
    <property type="match status" value="1"/>
</dbReference>
<dbReference type="InParanoid" id="A0A6P8HEZ0"/>
<dbReference type="KEGG" id="aten:116291293"/>
<dbReference type="AlphaFoldDB" id="A0A6P8HEZ0"/>
<organism evidence="2 3">
    <name type="scientific">Actinia tenebrosa</name>
    <name type="common">Australian red waratah sea anemone</name>
    <dbReference type="NCBI Taxonomy" id="6105"/>
    <lineage>
        <taxon>Eukaryota</taxon>
        <taxon>Metazoa</taxon>
        <taxon>Cnidaria</taxon>
        <taxon>Anthozoa</taxon>
        <taxon>Hexacorallia</taxon>
        <taxon>Actiniaria</taxon>
        <taxon>Actiniidae</taxon>
        <taxon>Actinia</taxon>
    </lineage>
</organism>
<dbReference type="InterPro" id="IPR023214">
    <property type="entry name" value="HAD_sf"/>
</dbReference>
<feature type="compositionally biased region" description="Basic residues" evidence="1">
    <location>
        <begin position="218"/>
        <end position="227"/>
    </location>
</feature>
<gene>
    <name evidence="3" type="primary">LOC116291293</name>
</gene>
<name>A0A6P8HEZ0_ACTTE</name>
<proteinExistence type="predicted"/>
<sequence length="227" mass="25350">MVPRSNHLIADDVRGLVFDCDGTLLDTMPLHWRAWCSVCKDTGLNFTKEDFYVLAGVPGKKIISVLALQQGKILDAQEVYEKKKNYFLSELSSVGPIACVLKYVYEANQRGIPVAVASGSSKKQVEQALTNARIRDFFDFVLGNEDYAHHKPNPEVYLKAAEQLGLEPSQCWGFEDTDIGLESIERAGYAKAIDVRLLPEYPEKRPTLNNDSTAPSSRRLRRALTVG</sequence>